<organism evidence="2 3">
    <name type="scientific">Pseudorhodobacter turbinis</name>
    <dbReference type="NCBI Taxonomy" id="2500533"/>
    <lineage>
        <taxon>Bacteria</taxon>
        <taxon>Pseudomonadati</taxon>
        <taxon>Pseudomonadota</taxon>
        <taxon>Alphaproteobacteria</taxon>
        <taxon>Rhodobacterales</taxon>
        <taxon>Paracoccaceae</taxon>
        <taxon>Pseudorhodobacter</taxon>
    </lineage>
</organism>
<dbReference type="OrthoDB" id="8421204at2"/>
<geneLocation type="plasmid" evidence="2 3">
    <name>unnamed1</name>
</geneLocation>
<protein>
    <recommendedName>
        <fullName evidence="1">Putative endonuclease SegE-like GIY-YIG domain-containing protein</fullName>
    </recommendedName>
</protein>
<dbReference type="RefSeq" id="WP_137195263.1">
    <property type="nucleotide sequence ID" value="NZ_CP039965.1"/>
</dbReference>
<feature type="domain" description="Putative endonuclease SegE-like GIY-YIG" evidence="1">
    <location>
        <begin position="4"/>
        <end position="120"/>
    </location>
</feature>
<keyword evidence="2" id="KW-0614">Plasmid</keyword>
<dbReference type="Proteomes" id="UP000298631">
    <property type="component" value="Plasmid unnamed1"/>
</dbReference>
<name>A0A4P8EKD4_9RHOB</name>
<reference evidence="2 3" key="1">
    <citation type="submission" date="2019-05" db="EMBL/GenBank/DDBJ databases">
        <title>Pseudorhodobacter turbinis sp. nov., isolated from the gut of the Korean turban shell.</title>
        <authorList>
            <person name="Jeong Y.-S."/>
            <person name="Kang W.-R."/>
            <person name="Bae J.-W."/>
        </authorList>
    </citation>
    <scope>NUCLEOTIDE SEQUENCE [LARGE SCALE GENOMIC DNA]</scope>
    <source>
        <strain evidence="2 3">S12M18</strain>
        <plasmid evidence="2 3">unnamed1</plasmid>
    </source>
</reference>
<evidence type="ECO:0000259" key="1">
    <source>
        <dbReference type="Pfam" id="PF19835"/>
    </source>
</evidence>
<gene>
    <name evidence="2" type="ORF">EOK75_17295</name>
</gene>
<keyword evidence="3" id="KW-1185">Reference proteome</keyword>
<dbReference type="KEGG" id="pseb:EOK75_17295"/>
<dbReference type="AlphaFoldDB" id="A0A4P8EKD4"/>
<evidence type="ECO:0000313" key="3">
    <source>
        <dbReference type="Proteomes" id="UP000298631"/>
    </source>
</evidence>
<dbReference type="EMBL" id="CP039965">
    <property type="protein sequence ID" value="QCO57469.1"/>
    <property type="molecule type" value="Genomic_DNA"/>
</dbReference>
<dbReference type="InterPro" id="IPR045566">
    <property type="entry name" value="SegE-like_GIY-YIG"/>
</dbReference>
<dbReference type="Pfam" id="PF19835">
    <property type="entry name" value="SegE_GIY-YIG"/>
    <property type="match status" value="1"/>
</dbReference>
<accession>A0A4P8EKD4</accession>
<sequence length="145" mass="16802">MLEWKYQNKVLEEVPTGIIAFVYLIENETNGMLYVGKKTMFSTTRKPPLKGFKRKRVVTVESNWRAYTGSSQALNTDIEAGHLIKRTILHLCKSKGAATYLELMEQVNREVLFDESYYNRFVGCKIHASHVQELQNEKTVDQRGR</sequence>
<evidence type="ECO:0000313" key="2">
    <source>
        <dbReference type="EMBL" id="QCO57469.1"/>
    </source>
</evidence>
<proteinExistence type="predicted"/>